<dbReference type="EMBL" id="CAJNBJ010000017">
    <property type="protein sequence ID" value="CAE6770097.1"/>
    <property type="molecule type" value="Genomic_DNA"/>
</dbReference>
<proteinExistence type="predicted"/>
<organism evidence="1 2">
    <name type="scientific">Nitrospira defluvii</name>
    <dbReference type="NCBI Taxonomy" id="330214"/>
    <lineage>
        <taxon>Bacteria</taxon>
        <taxon>Pseudomonadati</taxon>
        <taxon>Nitrospirota</taxon>
        <taxon>Nitrospiria</taxon>
        <taxon>Nitrospirales</taxon>
        <taxon>Nitrospiraceae</taxon>
        <taxon>Nitrospira</taxon>
    </lineage>
</organism>
<sequence length="205" mass="22235">MTFSSCLTDEDAELVLDSSVLINLLATGHSTSILKALAVPVVVTDIVMREIELGAANGRPELDLLKKMIGNQVLHVRELEGHALATFFELVSGSASESLGDGEAATLSFAHVNGCSAAIDEKKATRLATDLFESMRLITTIDILAHDTVRTSLGEAILAKATFQALRLARMQVREHQFDWVARLIGSENVEACSSLRRFARRNSV</sequence>
<dbReference type="InterPro" id="IPR021799">
    <property type="entry name" value="PIN-like_prokaryotic"/>
</dbReference>
<protein>
    <submittedName>
        <fullName evidence="1">Predicted nucleic acid-binding protein, contains PIN domain</fullName>
    </submittedName>
</protein>
<dbReference type="Pfam" id="PF11848">
    <property type="entry name" value="DUF3368"/>
    <property type="match status" value="1"/>
</dbReference>
<dbReference type="RefSeq" id="WP_213043088.1">
    <property type="nucleotide sequence ID" value="NZ_CAJNBJ010000017.1"/>
</dbReference>
<reference evidence="1 2" key="1">
    <citation type="submission" date="2021-02" db="EMBL/GenBank/DDBJ databases">
        <authorList>
            <person name="Han P."/>
        </authorList>
    </citation>
    <scope>NUCLEOTIDE SEQUENCE [LARGE SCALE GENOMIC DNA]</scope>
    <source>
        <strain evidence="1">Candidatus Nitrospira sp. ZN2</strain>
    </source>
</reference>
<keyword evidence="2" id="KW-1185">Reference proteome</keyword>
<comment type="caution">
    <text evidence="1">The sequence shown here is derived from an EMBL/GenBank/DDBJ whole genome shotgun (WGS) entry which is preliminary data.</text>
</comment>
<evidence type="ECO:0000313" key="2">
    <source>
        <dbReference type="Proteomes" id="UP000675880"/>
    </source>
</evidence>
<name>A0ABM8RT27_9BACT</name>
<accession>A0ABM8RT27</accession>
<gene>
    <name evidence="1" type="ORF">NSPZN2_40238</name>
</gene>
<evidence type="ECO:0000313" key="1">
    <source>
        <dbReference type="EMBL" id="CAE6770097.1"/>
    </source>
</evidence>
<dbReference type="Proteomes" id="UP000675880">
    <property type="component" value="Unassembled WGS sequence"/>
</dbReference>